<dbReference type="EMBL" id="JAPFFF010000001">
    <property type="protein sequence ID" value="KAK8898583.1"/>
    <property type="molecule type" value="Genomic_DNA"/>
</dbReference>
<comment type="caution">
    <text evidence="2">The sequence shown here is derived from an EMBL/GenBank/DDBJ whole genome shotgun (WGS) entry which is preliminary data.</text>
</comment>
<gene>
    <name evidence="2" type="ORF">M9Y10_000875</name>
</gene>
<name>A0ABR2L5E7_9EUKA</name>
<sequence>MNEKSKKVKSEPKNQNLKKKRKAAVEKSSKYNNDSASSIIPDFLKPFITQEVWDQYSPIRRDSFTKLMKNPNSFFYRNRPPGEAQKYGSFSPEEEAKFLERVRYFREDLHIDDGLWGLFAVPLNGRLGYQCSNYYRYLVSEGKIKDSRYKILENGKLSYIHGSGRSYPDESYEKLEKEAFQYIKNCLEGGGSQPIALLPEHFGRRRTRKSKKDRKRSKTDKNQILTYDNVRDIPANPFFHLIDIDIPDKKCQKVLNDKSQMFNLTPVHYSPDMFTGKPMEDPYLDHYAGIVLDKETWLMYFKGNFANCEHFNIQAKNIDDLVQMNLASYNEYHDKIVNAYC</sequence>
<accession>A0ABR2L5E7</accession>
<evidence type="ECO:0008006" key="4">
    <source>
        <dbReference type="Google" id="ProtNLM"/>
    </source>
</evidence>
<dbReference type="Proteomes" id="UP001470230">
    <property type="component" value="Unassembled WGS sequence"/>
</dbReference>
<proteinExistence type="predicted"/>
<feature type="region of interest" description="Disordered" evidence="1">
    <location>
        <begin position="1"/>
        <end position="35"/>
    </location>
</feature>
<evidence type="ECO:0000256" key="1">
    <source>
        <dbReference type="SAM" id="MobiDB-lite"/>
    </source>
</evidence>
<evidence type="ECO:0000313" key="2">
    <source>
        <dbReference type="EMBL" id="KAK8898583.1"/>
    </source>
</evidence>
<feature type="compositionally biased region" description="Basic and acidic residues" evidence="1">
    <location>
        <begin position="1"/>
        <end position="12"/>
    </location>
</feature>
<organism evidence="2 3">
    <name type="scientific">Tritrichomonas musculus</name>
    <dbReference type="NCBI Taxonomy" id="1915356"/>
    <lineage>
        <taxon>Eukaryota</taxon>
        <taxon>Metamonada</taxon>
        <taxon>Parabasalia</taxon>
        <taxon>Tritrichomonadida</taxon>
        <taxon>Tritrichomonadidae</taxon>
        <taxon>Tritrichomonas</taxon>
    </lineage>
</organism>
<protein>
    <recommendedName>
        <fullName evidence="4">Myb-like domain-containing protein</fullName>
    </recommendedName>
</protein>
<keyword evidence="3" id="KW-1185">Reference proteome</keyword>
<evidence type="ECO:0000313" key="3">
    <source>
        <dbReference type="Proteomes" id="UP001470230"/>
    </source>
</evidence>
<reference evidence="2 3" key="1">
    <citation type="submission" date="2024-04" db="EMBL/GenBank/DDBJ databases">
        <title>Tritrichomonas musculus Genome.</title>
        <authorList>
            <person name="Alves-Ferreira E."/>
            <person name="Grigg M."/>
            <person name="Lorenzi H."/>
            <person name="Galac M."/>
        </authorList>
    </citation>
    <scope>NUCLEOTIDE SEQUENCE [LARGE SCALE GENOMIC DNA]</scope>
    <source>
        <strain evidence="2 3">EAF2021</strain>
    </source>
</reference>